<evidence type="ECO:0000313" key="2">
    <source>
        <dbReference type="EMBL" id="MBW0507525.1"/>
    </source>
</evidence>
<proteinExistence type="predicted"/>
<dbReference type="EMBL" id="AVOT02019762">
    <property type="protein sequence ID" value="MBW0507525.1"/>
    <property type="molecule type" value="Genomic_DNA"/>
</dbReference>
<feature type="region of interest" description="Disordered" evidence="1">
    <location>
        <begin position="1"/>
        <end position="35"/>
    </location>
</feature>
<sequence>MQLKKSLVGIQAEESDPDSMGDAIRENSDNDQDPIEESLLKYQEETQLKIKDIHLGEELPQHTNNKNCCKHTQDAQKFPVTQTKGMTYIHGTAIKLTVCVYNSQHPLIIVSVAHCSIVAKYDLEKRFPNQESRLLLNKEKKSRVNWEG</sequence>
<reference evidence="2" key="1">
    <citation type="submission" date="2021-03" db="EMBL/GenBank/DDBJ databases">
        <title>Draft genome sequence of rust myrtle Austropuccinia psidii MF-1, a brazilian biotype.</title>
        <authorList>
            <person name="Quecine M.C."/>
            <person name="Pachon D.M.R."/>
            <person name="Bonatelli M.L."/>
            <person name="Correr F.H."/>
            <person name="Franceschini L.M."/>
            <person name="Leite T.F."/>
            <person name="Margarido G.R.A."/>
            <person name="Almeida C.A."/>
            <person name="Ferrarezi J.A."/>
            <person name="Labate C.A."/>
        </authorList>
    </citation>
    <scope>NUCLEOTIDE SEQUENCE</scope>
    <source>
        <strain evidence="2">MF-1</strain>
    </source>
</reference>
<gene>
    <name evidence="2" type="ORF">O181_047240</name>
</gene>
<accession>A0A9Q3DPV4</accession>
<protein>
    <submittedName>
        <fullName evidence="2">Uncharacterized protein</fullName>
    </submittedName>
</protein>
<comment type="caution">
    <text evidence="2">The sequence shown here is derived from an EMBL/GenBank/DDBJ whole genome shotgun (WGS) entry which is preliminary data.</text>
</comment>
<keyword evidence="3" id="KW-1185">Reference proteome</keyword>
<organism evidence="2 3">
    <name type="scientific">Austropuccinia psidii MF-1</name>
    <dbReference type="NCBI Taxonomy" id="1389203"/>
    <lineage>
        <taxon>Eukaryota</taxon>
        <taxon>Fungi</taxon>
        <taxon>Dikarya</taxon>
        <taxon>Basidiomycota</taxon>
        <taxon>Pucciniomycotina</taxon>
        <taxon>Pucciniomycetes</taxon>
        <taxon>Pucciniales</taxon>
        <taxon>Sphaerophragmiaceae</taxon>
        <taxon>Austropuccinia</taxon>
    </lineage>
</organism>
<dbReference type="Proteomes" id="UP000765509">
    <property type="component" value="Unassembled WGS sequence"/>
</dbReference>
<evidence type="ECO:0000313" key="3">
    <source>
        <dbReference type="Proteomes" id="UP000765509"/>
    </source>
</evidence>
<evidence type="ECO:0000256" key="1">
    <source>
        <dbReference type="SAM" id="MobiDB-lite"/>
    </source>
</evidence>
<dbReference type="AlphaFoldDB" id="A0A9Q3DPV4"/>
<name>A0A9Q3DPV4_9BASI</name>